<protein>
    <submittedName>
        <fullName evidence="3">Transmembrane protein 177</fullName>
    </submittedName>
</protein>
<keyword evidence="1" id="KW-0472">Membrane</keyword>
<sequence>MFTIRRFLSYRSFNHKATEFLKTKWGQRFKIGLLGGTIIAYPLGVMALNGPLVNLTFPLRHTIEEMPPYLAPIFKEEYTRFLDKEGRRSEDAVVRMEMLSKAEDQDTVYAGTLGIRTGLRLAVPFFARFRTLEDAIGFLKSNYPNGFPQLGENIVIDWDSKLGRLLAETFVLSEQAWRFVFLRDLYAHDGYAALGQSALTWATFTSFSGIFTFWMHRASNMFKGSFMSFIGFYIGFTGAAAFGSRHWHLLYRYLTDIYADSTASRVSPEHSAGGREYYFKWLKRNRILREIYSPLYTKVTLSGDVRGIATQIIIRYDHLKDVDEEDDAMSEVFRGDF</sequence>
<evidence type="ECO:0000313" key="2">
    <source>
        <dbReference type="Proteomes" id="UP000887575"/>
    </source>
</evidence>
<dbReference type="InterPro" id="IPR026620">
    <property type="entry name" value="TMEM177"/>
</dbReference>
<feature type="transmembrane region" description="Helical" evidence="1">
    <location>
        <begin position="31"/>
        <end position="50"/>
    </location>
</feature>
<dbReference type="PANTHER" id="PTHR21824">
    <property type="entry name" value="TRANSMEMBRANE PROTEIN 177"/>
    <property type="match status" value="1"/>
</dbReference>
<accession>A0AAF3E8Y0</accession>
<organism evidence="2 3">
    <name type="scientific">Mesorhabditis belari</name>
    <dbReference type="NCBI Taxonomy" id="2138241"/>
    <lineage>
        <taxon>Eukaryota</taxon>
        <taxon>Metazoa</taxon>
        <taxon>Ecdysozoa</taxon>
        <taxon>Nematoda</taxon>
        <taxon>Chromadorea</taxon>
        <taxon>Rhabditida</taxon>
        <taxon>Rhabditina</taxon>
        <taxon>Rhabditomorpha</taxon>
        <taxon>Rhabditoidea</taxon>
        <taxon>Rhabditidae</taxon>
        <taxon>Mesorhabditinae</taxon>
        <taxon>Mesorhabditis</taxon>
    </lineage>
</organism>
<evidence type="ECO:0000256" key="1">
    <source>
        <dbReference type="SAM" id="Phobius"/>
    </source>
</evidence>
<dbReference type="Proteomes" id="UP000887575">
    <property type="component" value="Unassembled WGS sequence"/>
</dbReference>
<dbReference type="GO" id="GO:0016020">
    <property type="term" value="C:membrane"/>
    <property type="evidence" value="ECO:0007669"/>
    <property type="project" value="TreeGrafter"/>
</dbReference>
<name>A0AAF3E8Y0_9BILA</name>
<dbReference type="WBParaSite" id="MBELARI_LOCUS10370">
    <property type="protein sequence ID" value="MBELARI_LOCUS10370"/>
    <property type="gene ID" value="MBELARI_LOCUS10370"/>
</dbReference>
<feature type="transmembrane region" description="Helical" evidence="1">
    <location>
        <begin position="191"/>
        <end position="214"/>
    </location>
</feature>
<proteinExistence type="predicted"/>
<feature type="transmembrane region" description="Helical" evidence="1">
    <location>
        <begin position="226"/>
        <end position="244"/>
    </location>
</feature>
<dbReference type="AlphaFoldDB" id="A0AAF3E8Y0"/>
<keyword evidence="1" id="KW-0812">Transmembrane</keyword>
<dbReference type="PANTHER" id="PTHR21824:SF4">
    <property type="entry name" value="TRANSMEMBRANE PROTEIN 177"/>
    <property type="match status" value="1"/>
</dbReference>
<keyword evidence="1" id="KW-1133">Transmembrane helix</keyword>
<evidence type="ECO:0000313" key="3">
    <source>
        <dbReference type="WBParaSite" id="MBELARI_LOCUS10370"/>
    </source>
</evidence>
<keyword evidence="2" id="KW-1185">Reference proteome</keyword>
<reference evidence="3" key="1">
    <citation type="submission" date="2024-02" db="UniProtKB">
        <authorList>
            <consortium name="WormBaseParasite"/>
        </authorList>
    </citation>
    <scope>IDENTIFICATION</scope>
</reference>